<evidence type="ECO:0000313" key="5">
    <source>
        <dbReference type="Proteomes" id="UP000002320"/>
    </source>
</evidence>
<dbReference type="OrthoDB" id="21678at2759"/>
<feature type="compositionally biased region" description="Polar residues" evidence="1">
    <location>
        <begin position="974"/>
        <end position="988"/>
    </location>
</feature>
<dbReference type="EnsemblMetazoa" id="CPIJ003938-RA">
    <property type="protein sequence ID" value="CPIJ003938-PA"/>
    <property type="gene ID" value="CPIJ003938"/>
</dbReference>
<feature type="compositionally biased region" description="Low complexity" evidence="1">
    <location>
        <begin position="244"/>
        <end position="260"/>
    </location>
</feature>
<feature type="domain" description="SCA7" evidence="2">
    <location>
        <begin position="358"/>
        <end position="425"/>
    </location>
</feature>
<evidence type="ECO:0000313" key="3">
    <source>
        <dbReference type="EMBL" id="EDS41581.1"/>
    </source>
</evidence>
<dbReference type="InterPro" id="IPR052237">
    <property type="entry name" value="Ataxin-7-like_regulator"/>
</dbReference>
<dbReference type="InParanoid" id="B0WAM7"/>
<reference evidence="3" key="1">
    <citation type="submission" date="2007-03" db="EMBL/GenBank/DDBJ databases">
        <title>Annotation of Culex pipiens quinquefasciatus.</title>
        <authorList>
            <consortium name="The Broad Institute Genome Sequencing Platform"/>
            <person name="Atkinson P.W."/>
            <person name="Hemingway J."/>
            <person name="Christensen B.M."/>
            <person name="Higgs S."/>
            <person name="Kodira C."/>
            <person name="Hannick L."/>
            <person name="Megy K."/>
            <person name="O'Leary S."/>
            <person name="Pearson M."/>
            <person name="Haas B.J."/>
            <person name="Mauceli E."/>
            <person name="Wortman J.R."/>
            <person name="Lee N.H."/>
            <person name="Guigo R."/>
            <person name="Stanke M."/>
            <person name="Alvarado L."/>
            <person name="Amedeo P."/>
            <person name="Antoine C.H."/>
            <person name="Arensburger P."/>
            <person name="Bidwell S.L."/>
            <person name="Crawford M."/>
            <person name="Camaro F."/>
            <person name="Devon K."/>
            <person name="Engels R."/>
            <person name="Hammond M."/>
            <person name="Howarth C."/>
            <person name="Koehrsen M."/>
            <person name="Lawson D."/>
            <person name="Montgomery P."/>
            <person name="Nene V."/>
            <person name="Nusbaum C."/>
            <person name="Puiu D."/>
            <person name="Romero-Severson J."/>
            <person name="Severson D.W."/>
            <person name="Shumway M."/>
            <person name="Sisk P."/>
            <person name="Stolte C."/>
            <person name="Zeng Q."/>
            <person name="Eisenstadt E."/>
            <person name="Fraser-Liggett C."/>
            <person name="Strausberg R."/>
            <person name="Galagan J."/>
            <person name="Birren B."/>
            <person name="Collins F.H."/>
        </authorList>
    </citation>
    <scope>NUCLEOTIDE SEQUENCE [LARGE SCALE GENOMIC DNA]</scope>
    <source>
        <strain evidence="3">JHB</strain>
    </source>
</reference>
<evidence type="ECO:0000256" key="1">
    <source>
        <dbReference type="SAM" id="MobiDB-lite"/>
    </source>
</evidence>
<dbReference type="OMA" id="MWYSALP"/>
<dbReference type="Gene3D" id="6.10.140.670">
    <property type="match status" value="1"/>
</dbReference>
<feature type="compositionally biased region" description="Low complexity" evidence="1">
    <location>
        <begin position="305"/>
        <end position="353"/>
    </location>
</feature>
<feature type="compositionally biased region" description="Low complexity" evidence="1">
    <location>
        <begin position="279"/>
        <end position="298"/>
    </location>
</feature>
<feature type="region of interest" description="Disordered" evidence="1">
    <location>
        <begin position="1071"/>
        <end position="1091"/>
    </location>
</feature>
<feature type="region of interest" description="Disordered" evidence="1">
    <location>
        <begin position="962"/>
        <end position="988"/>
    </location>
</feature>
<feature type="compositionally biased region" description="Low complexity" evidence="1">
    <location>
        <begin position="488"/>
        <end position="505"/>
    </location>
</feature>
<protein>
    <recommendedName>
        <fullName evidence="2">SCA7 domain-containing protein</fullName>
    </recommendedName>
</protein>
<dbReference type="STRING" id="7176.B0WAM7"/>
<sequence>MSNRDSSAMASTMAKLKGQKWKLFAELANKWTADDEDIPISELTGEHRKSSKSHGSHHKSKSSSSSSSSSATANSQNVARSSSNASANRPKGSVMRLDRADMGLYGLCPETDPFYAVICDICGSVVKPQGLQKHMSNRHHSYYSHAAKNVSTSSYSSRDHHSSSSSEVSSRSAAASSSESSASRSEKLHQSSSSSSSHSSKQQHEDLDNTPLKIRSSSSSKVKGKNGKSTSSSSSHSSSHHNGKSSSSGSSSSSSKSSTHNDVNPPTEAHSSSAKHETSGSATAATPVAASNSSSSATLLDKKGSSSSTSSGVSSDNNSTASSINASPSGKGGKRSSSSKLPSSSSSSSSSGKSADRKGDRSREYDPDKHCGVQSADGKRNCTRPLSCKSHSLSSRRAVTGRSKSFDKLLSDHKAGAAGGATSKEENYIEVESSSNSSSGFDAADRGRNAAAATAGEHPGLPEGTTHLSFTPEKSSPRPESAPSTPGSLKAAASSSGSLVSSSPKSESKSDRSSKHKQSRGTSGQPKYQDPPALVPPISPAAFGGQQPRSAGKRDQQQVTMPAAAADILAQHFVEENPNTVLSDATIVVDPTTNELKLSVSGTLHPTSENETAEESIQQFANSLQEQQLTVTVPLSVISSMNISGTNLVSVNAGTDEAALAGSTATTVTMHAGEILTTADVTCGEAEQQQFIPAELIGQLPLVQATNGAELHDPNQYITTTTGQELSEHALISNYNDQINYTLQTLAQNLQNAEQLSGQTLQTDLSESIDDIVPTINLLPSTANPLVLPQLQADLADSIILTPNQLSTISQSLVEQHYIENVALKPELEILTVNTPVDISKLNLLRTVDAEFLKERHAQQQQQQQANTMYHAQIDDFRGVKMWYSNLPKPLHVNNFQLRKLGGGYVMNRKLLNIRKNLVSESNNLAKSLNSQLSPIGGPRSALNFTTSGARSGDLLSPIAGMGKSKDTNGGLGLSSSPTANRLGQVNRGQRRLILPQAAIKKPTEKTSCLLSNAYFKNLISSMQQQQQQTVSHQTPTTNTNHSLKRPSSSSLTSLSNKRLKIINNLQNSTAPPQMLLQQGSSSGKVKPKVL</sequence>
<dbReference type="VEuPathDB" id="VectorBase:CPIJ003938"/>
<feature type="region of interest" description="Disordered" evidence="1">
    <location>
        <begin position="1026"/>
        <end position="1055"/>
    </location>
</feature>
<feature type="compositionally biased region" description="Low complexity" evidence="1">
    <location>
        <begin position="216"/>
        <end position="237"/>
    </location>
</feature>
<dbReference type="HOGENOM" id="CLU_284575_0_0_1"/>
<feature type="compositionally biased region" description="Low complexity" evidence="1">
    <location>
        <begin position="1046"/>
        <end position="1055"/>
    </location>
</feature>
<feature type="compositionally biased region" description="Low complexity" evidence="1">
    <location>
        <begin position="62"/>
        <end position="88"/>
    </location>
</feature>
<dbReference type="KEGG" id="cqu:CpipJ_CPIJ003938"/>
<dbReference type="eggNOG" id="KOG4140">
    <property type="taxonomic scope" value="Eukaryota"/>
</dbReference>
<feature type="compositionally biased region" description="Polar residues" evidence="1">
    <location>
        <begin position="1071"/>
        <end position="1084"/>
    </location>
</feature>
<feature type="compositionally biased region" description="Basic residues" evidence="1">
    <location>
        <begin position="49"/>
        <end position="61"/>
    </location>
</feature>
<dbReference type="PANTHER" id="PTHR15117">
    <property type="entry name" value="ATAXIN 7 RELATED"/>
    <property type="match status" value="1"/>
</dbReference>
<evidence type="ECO:0000313" key="4">
    <source>
        <dbReference type="EnsemblMetazoa" id="CPIJ003938-PA"/>
    </source>
</evidence>
<dbReference type="EMBL" id="DS231873">
    <property type="protein sequence ID" value="EDS41581.1"/>
    <property type="molecule type" value="Genomic_DNA"/>
</dbReference>
<feature type="compositionally biased region" description="Basic and acidic residues" evidence="1">
    <location>
        <begin position="404"/>
        <end position="415"/>
    </location>
</feature>
<dbReference type="AlphaFoldDB" id="B0WAM7"/>
<feature type="compositionally biased region" description="Polar residues" evidence="1">
    <location>
        <begin position="261"/>
        <end position="272"/>
    </location>
</feature>
<feature type="compositionally biased region" description="Low complexity" evidence="1">
    <location>
        <begin position="190"/>
        <end position="200"/>
    </location>
</feature>
<feature type="region of interest" description="Disordered" evidence="1">
    <location>
        <begin position="152"/>
        <end position="560"/>
    </location>
</feature>
<feature type="compositionally biased region" description="Basic and acidic residues" evidence="1">
    <location>
        <begin position="354"/>
        <end position="371"/>
    </location>
</feature>
<organism>
    <name type="scientific">Culex quinquefasciatus</name>
    <name type="common">Southern house mosquito</name>
    <name type="synonym">Culex pungens</name>
    <dbReference type="NCBI Taxonomy" id="7176"/>
    <lineage>
        <taxon>Eukaryota</taxon>
        <taxon>Metazoa</taxon>
        <taxon>Ecdysozoa</taxon>
        <taxon>Arthropoda</taxon>
        <taxon>Hexapoda</taxon>
        <taxon>Insecta</taxon>
        <taxon>Pterygota</taxon>
        <taxon>Neoptera</taxon>
        <taxon>Endopterygota</taxon>
        <taxon>Diptera</taxon>
        <taxon>Nematocera</taxon>
        <taxon>Culicoidea</taxon>
        <taxon>Culicidae</taxon>
        <taxon>Culicinae</taxon>
        <taxon>Culicini</taxon>
        <taxon>Culex</taxon>
        <taxon>Culex</taxon>
    </lineage>
</organism>
<keyword evidence="5" id="KW-1185">Reference proteome</keyword>
<feature type="compositionally biased region" description="Polar residues" evidence="1">
    <location>
        <begin position="1030"/>
        <end position="1042"/>
    </location>
</feature>
<reference evidence="4" key="2">
    <citation type="submission" date="2020-05" db="UniProtKB">
        <authorList>
            <consortium name="EnsemblMetazoa"/>
        </authorList>
    </citation>
    <scope>IDENTIFICATION</scope>
    <source>
        <strain evidence="4">JHB</strain>
    </source>
</reference>
<dbReference type="PANTHER" id="PTHR15117:SF24">
    <property type="entry name" value="SCA7 DOMAIN-CONTAINING PROTEIN"/>
    <property type="match status" value="1"/>
</dbReference>
<feature type="region of interest" description="Disordered" evidence="1">
    <location>
        <begin position="35"/>
        <end position="92"/>
    </location>
</feature>
<proteinExistence type="predicted"/>
<gene>
    <name evidence="4" type="primary">6035612</name>
    <name evidence="3" type="ORF">CpipJ_CPIJ003938</name>
</gene>
<dbReference type="InterPro" id="IPR013243">
    <property type="entry name" value="SCA7_dom"/>
</dbReference>
<accession>B0WAM7</accession>
<dbReference type="PROSITE" id="PS51505">
    <property type="entry name" value="SCA7"/>
    <property type="match status" value="1"/>
</dbReference>
<dbReference type="Pfam" id="PF08313">
    <property type="entry name" value="SCA7"/>
    <property type="match status" value="1"/>
</dbReference>
<name>B0WAM7_CULQU</name>
<feature type="compositionally biased region" description="Low complexity" evidence="1">
    <location>
        <begin position="163"/>
        <end position="183"/>
    </location>
</feature>
<dbReference type="VEuPathDB" id="VectorBase:CQUJHB008077"/>
<evidence type="ECO:0000259" key="2">
    <source>
        <dbReference type="PROSITE" id="PS51505"/>
    </source>
</evidence>
<dbReference type="Proteomes" id="UP000002320">
    <property type="component" value="Unassembled WGS sequence"/>
</dbReference>